<organism evidence="1 2">
    <name type="scientific">Malus baccata</name>
    <name type="common">Siberian crab apple</name>
    <name type="synonym">Pyrus baccata</name>
    <dbReference type="NCBI Taxonomy" id="106549"/>
    <lineage>
        <taxon>Eukaryota</taxon>
        <taxon>Viridiplantae</taxon>
        <taxon>Streptophyta</taxon>
        <taxon>Embryophyta</taxon>
        <taxon>Tracheophyta</taxon>
        <taxon>Spermatophyta</taxon>
        <taxon>Magnoliopsida</taxon>
        <taxon>eudicotyledons</taxon>
        <taxon>Gunneridae</taxon>
        <taxon>Pentapetalae</taxon>
        <taxon>rosids</taxon>
        <taxon>fabids</taxon>
        <taxon>Rosales</taxon>
        <taxon>Rosaceae</taxon>
        <taxon>Amygdaloideae</taxon>
        <taxon>Maleae</taxon>
        <taxon>Malus</taxon>
    </lineage>
</organism>
<evidence type="ECO:0000313" key="1">
    <source>
        <dbReference type="EMBL" id="TQD77737.1"/>
    </source>
</evidence>
<name>A0A540KU70_MALBA</name>
<dbReference type="EMBL" id="VIEB01000945">
    <property type="protein sequence ID" value="TQD77737.1"/>
    <property type="molecule type" value="Genomic_DNA"/>
</dbReference>
<proteinExistence type="predicted"/>
<comment type="caution">
    <text evidence="1">The sequence shown here is derived from an EMBL/GenBank/DDBJ whole genome shotgun (WGS) entry which is preliminary data.</text>
</comment>
<keyword evidence="2" id="KW-1185">Reference proteome</keyword>
<dbReference type="AlphaFoldDB" id="A0A540KU70"/>
<gene>
    <name evidence="1" type="ORF">C1H46_036722</name>
</gene>
<dbReference type="STRING" id="106549.A0A540KU70"/>
<accession>A0A540KU70</accession>
<reference evidence="1 2" key="1">
    <citation type="journal article" date="2019" name="G3 (Bethesda)">
        <title>Sequencing of a Wild Apple (Malus baccata) Genome Unravels the Differences Between Cultivated and Wild Apple Species Regarding Disease Resistance and Cold Tolerance.</title>
        <authorList>
            <person name="Chen X."/>
        </authorList>
    </citation>
    <scope>NUCLEOTIDE SEQUENCE [LARGE SCALE GENOMIC DNA]</scope>
    <source>
        <strain evidence="2">cv. Shandingzi</strain>
        <tissue evidence="1">Leaves</tissue>
    </source>
</reference>
<protein>
    <submittedName>
        <fullName evidence="1">Uncharacterized protein</fullName>
    </submittedName>
</protein>
<evidence type="ECO:0000313" key="2">
    <source>
        <dbReference type="Proteomes" id="UP000315295"/>
    </source>
</evidence>
<dbReference type="Proteomes" id="UP000315295">
    <property type="component" value="Unassembled WGS sequence"/>
</dbReference>
<sequence>MAVVEQINGSNSRHVIPSSPFSFSSFKDIQTLCAGETDDHSQQPTTSAATKKASAIFHRIRVANSLLRAWSAAQLFTSSHLKPQTV</sequence>